<sequence length="214" mass="24188">MNNISNKQLQNFCHDTSSKDINYDKIDLKHIQIIKHLGYNLSDSYLEEGFLLKNCIGINMPKYIENVCILIANVLLDTDKIKETGSFICVNSTTKVTELELNGNILLTFNISTENIYLEKCNVIEKIRIGEDKFQKGQICTIVLFGNTKEILDEIEQSIHDVLCVLSKIIKEPLSASEILMTTAISQLAKKKISEDESFACALQHVNSWKNTVA</sequence>
<dbReference type="InterPro" id="IPR017998">
    <property type="entry name" value="Chaperone_TCP-1"/>
</dbReference>
<dbReference type="GO" id="GO:0140662">
    <property type="term" value="F:ATP-dependent protein folding chaperone"/>
    <property type="evidence" value="ECO:0007669"/>
    <property type="project" value="InterPro"/>
</dbReference>
<dbReference type="InterPro" id="IPR027410">
    <property type="entry name" value="TCP-1-like_intermed_sf"/>
</dbReference>
<accession>A0A815FFR7</accession>
<evidence type="ECO:0000256" key="3">
    <source>
        <dbReference type="ARBA" id="ARBA00023186"/>
    </source>
</evidence>
<dbReference type="GO" id="GO:0005524">
    <property type="term" value="F:ATP binding"/>
    <property type="evidence" value="ECO:0007669"/>
    <property type="project" value="UniProtKB-KW"/>
</dbReference>
<evidence type="ECO:0000313" key="4">
    <source>
        <dbReference type="EMBL" id="CAF1328677.1"/>
    </source>
</evidence>
<keyword evidence="3" id="KW-0143">Chaperone</keyword>
<evidence type="ECO:0000313" key="5">
    <source>
        <dbReference type="Proteomes" id="UP000663882"/>
    </source>
</evidence>
<gene>
    <name evidence="4" type="ORF">RFH988_LOCUS31140</name>
</gene>
<evidence type="ECO:0000256" key="2">
    <source>
        <dbReference type="ARBA" id="ARBA00022840"/>
    </source>
</evidence>
<organism evidence="4 5">
    <name type="scientific">Rotaria sordida</name>
    <dbReference type="NCBI Taxonomy" id="392033"/>
    <lineage>
        <taxon>Eukaryota</taxon>
        <taxon>Metazoa</taxon>
        <taxon>Spiralia</taxon>
        <taxon>Gnathifera</taxon>
        <taxon>Rotifera</taxon>
        <taxon>Eurotatoria</taxon>
        <taxon>Bdelloidea</taxon>
        <taxon>Philodinida</taxon>
        <taxon>Philodinidae</taxon>
        <taxon>Rotaria</taxon>
    </lineage>
</organism>
<dbReference type="Proteomes" id="UP000663882">
    <property type="component" value="Unassembled WGS sequence"/>
</dbReference>
<dbReference type="Gene3D" id="3.30.260.10">
    <property type="entry name" value="TCP-1-like chaperonin intermediate domain"/>
    <property type="match status" value="2"/>
</dbReference>
<name>A0A815FFR7_9BILA</name>
<dbReference type="SUPFAM" id="SSF52029">
    <property type="entry name" value="GroEL apical domain-like"/>
    <property type="match status" value="1"/>
</dbReference>
<reference evidence="4" key="1">
    <citation type="submission" date="2021-02" db="EMBL/GenBank/DDBJ databases">
        <authorList>
            <person name="Nowell W R."/>
        </authorList>
    </citation>
    <scope>NUCLEOTIDE SEQUENCE</scope>
</reference>
<dbReference type="InterPro" id="IPR002423">
    <property type="entry name" value="Cpn60/GroEL/TCP-1"/>
</dbReference>
<keyword evidence="2" id="KW-0067">ATP-binding</keyword>
<dbReference type="EMBL" id="CAJNOO010003280">
    <property type="protein sequence ID" value="CAF1328677.1"/>
    <property type="molecule type" value="Genomic_DNA"/>
</dbReference>
<dbReference type="SUPFAM" id="SSF54849">
    <property type="entry name" value="GroEL-intermediate domain like"/>
    <property type="match status" value="1"/>
</dbReference>
<evidence type="ECO:0000256" key="1">
    <source>
        <dbReference type="ARBA" id="ARBA00022741"/>
    </source>
</evidence>
<proteinExistence type="predicted"/>
<dbReference type="Gene3D" id="3.50.7.10">
    <property type="entry name" value="GroEL"/>
    <property type="match status" value="2"/>
</dbReference>
<comment type="caution">
    <text evidence="4">The sequence shown here is derived from an EMBL/GenBank/DDBJ whole genome shotgun (WGS) entry which is preliminary data.</text>
</comment>
<dbReference type="InterPro" id="IPR027409">
    <property type="entry name" value="GroEL-like_apical_dom_sf"/>
</dbReference>
<dbReference type="PANTHER" id="PTHR11353">
    <property type="entry name" value="CHAPERONIN"/>
    <property type="match status" value="1"/>
</dbReference>
<dbReference type="Pfam" id="PF00118">
    <property type="entry name" value="Cpn60_TCP1"/>
    <property type="match status" value="2"/>
</dbReference>
<dbReference type="AlphaFoldDB" id="A0A815FFR7"/>
<keyword evidence="1" id="KW-0547">Nucleotide-binding</keyword>
<protein>
    <submittedName>
        <fullName evidence="4">Uncharacterized protein</fullName>
    </submittedName>
</protein>